<organism evidence="2">
    <name type="scientific">Alexandrium monilatum</name>
    <dbReference type="NCBI Taxonomy" id="311494"/>
    <lineage>
        <taxon>Eukaryota</taxon>
        <taxon>Sar</taxon>
        <taxon>Alveolata</taxon>
        <taxon>Dinophyceae</taxon>
        <taxon>Gonyaulacales</taxon>
        <taxon>Pyrocystaceae</taxon>
        <taxon>Alexandrium</taxon>
    </lineage>
</organism>
<dbReference type="EMBL" id="HBNR01037922">
    <property type="protein sequence ID" value="CAE4594991.1"/>
    <property type="molecule type" value="Transcribed_RNA"/>
</dbReference>
<feature type="coiled-coil region" evidence="1">
    <location>
        <begin position="36"/>
        <end position="63"/>
    </location>
</feature>
<gene>
    <name evidence="2" type="ORF">AMON00008_LOCUS26167</name>
</gene>
<accession>A0A7S4QVA8</accession>
<keyword evidence="1" id="KW-0175">Coiled coil</keyword>
<evidence type="ECO:0000256" key="1">
    <source>
        <dbReference type="SAM" id="Coils"/>
    </source>
</evidence>
<evidence type="ECO:0000313" key="2">
    <source>
        <dbReference type="EMBL" id="CAE4594991.1"/>
    </source>
</evidence>
<name>A0A7S4QVA8_9DINO</name>
<proteinExistence type="predicted"/>
<reference evidence="2" key="1">
    <citation type="submission" date="2021-01" db="EMBL/GenBank/DDBJ databases">
        <authorList>
            <person name="Corre E."/>
            <person name="Pelletier E."/>
            <person name="Niang G."/>
            <person name="Scheremetjew M."/>
            <person name="Finn R."/>
            <person name="Kale V."/>
            <person name="Holt S."/>
            <person name="Cochrane G."/>
            <person name="Meng A."/>
            <person name="Brown T."/>
            <person name="Cohen L."/>
        </authorList>
    </citation>
    <scope>NUCLEOTIDE SEQUENCE</scope>
    <source>
        <strain evidence="2">CCMP3105</strain>
    </source>
</reference>
<sequence length="125" mass="14090">MAQAILAHALSAIGATLHSQGLSAPPSRPVAMSANKRYSKAEMARAKQMMEEYQERAKTYSAMTAASYKKTHFNNIPEHAGRNYWQPSLRYTMANIVEVERTGIQVSQLNFHPQVQWTDTTYRGD</sequence>
<dbReference type="AlphaFoldDB" id="A0A7S4QVA8"/>
<protein>
    <submittedName>
        <fullName evidence="2">Uncharacterized protein</fullName>
    </submittedName>
</protein>